<feature type="transmembrane region" description="Helical" evidence="8">
    <location>
        <begin position="259"/>
        <end position="281"/>
    </location>
</feature>
<evidence type="ECO:0000256" key="4">
    <source>
        <dbReference type="ARBA" id="ARBA00022475"/>
    </source>
</evidence>
<keyword evidence="7 8" id="KW-0472">Membrane</keyword>
<comment type="caution">
    <text evidence="10">The sequence shown here is derived from an EMBL/GenBank/DDBJ whole genome shotgun (WGS) entry which is preliminary data.</text>
</comment>
<feature type="transmembrane region" description="Helical" evidence="8">
    <location>
        <begin position="12"/>
        <end position="37"/>
    </location>
</feature>
<dbReference type="Proteomes" id="UP000319941">
    <property type="component" value="Unassembled WGS sequence"/>
</dbReference>
<organism evidence="10 11">
    <name type="scientific">Cobetia crustatorum</name>
    <dbReference type="NCBI Taxonomy" id="553385"/>
    <lineage>
        <taxon>Bacteria</taxon>
        <taxon>Pseudomonadati</taxon>
        <taxon>Pseudomonadota</taxon>
        <taxon>Gammaproteobacteria</taxon>
        <taxon>Oceanospirillales</taxon>
        <taxon>Halomonadaceae</taxon>
        <taxon>Cobetia</taxon>
    </lineage>
</organism>
<dbReference type="PROSITE" id="PS50928">
    <property type="entry name" value="ABC_TM1"/>
    <property type="match status" value="1"/>
</dbReference>
<evidence type="ECO:0000313" key="11">
    <source>
        <dbReference type="Proteomes" id="UP000319941"/>
    </source>
</evidence>
<dbReference type="RefSeq" id="WP_035160254.1">
    <property type="nucleotide sequence ID" value="NZ_CAWOWR010000127.1"/>
</dbReference>
<feature type="transmembrane region" description="Helical" evidence="8">
    <location>
        <begin position="161"/>
        <end position="182"/>
    </location>
</feature>
<evidence type="ECO:0000256" key="1">
    <source>
        <dbReference type="ARBA" id="ARBA00004651"/>
    </source>
</evidence>
<dbReference type="SUPFAM" id="SSF161098">
    <property type="entry name" value="MetI-like"/>
    <property type="match status" value="1"/>
</dbReference>
<dbReference type="STRING" id="553385.GCA_000591415_03061"/>
<dbReference type="Gene3D" id="1.10.3720.10">
    <property type="entry name" value="MetI-like"/>
    <property type="match status" value="1"/>
</dbReference>
<dbReference type="InterPro" id="IPR035906">
    <property type="entry name" value="MetI-like_sf"/>
</dbReference>
<dbReference type="PANTHER" id="PTHR42929">
    <property type="entry name" value="INNER MEMBRANE ABC TRANSPORTER PERMEASE PROTEIN YDCU-RELATED-RELATED"/>
    <property type="match status" value="1"/>
</dbReference>
<keyword evidence="6 8" id="KW-1133">Transmembrane helix</keyword>
<accession>A0A558HKQ4</accession>
<comment type="subcellular location">
    <subcellularLocation>
        <location evidence="1 8">Cell membrane</location>
        <topology evidence="1 8">Multi-pass membrane protein</topology>
    </subcellularLocation>
</comment>
<evidence type="ECO:0000256" key="5">
    <source>
        <dbReference type="ARBA" id="ARBA00022692"/>
    </source>
</evidence>
<keyword evidence="5 8" id="KW-0812">Transmembrane</keyword>
<dbReference type="InterPro" id="IPR000515">
    <property type="entry name" value="MetI-like"/>
</dbReference>
<keyword evidence="3 8" id="KW-0813">Transport</keyword>
<keyword evidence="11" id="KW-1185">Reference proteome</keyword>
<gene>
    <name evidence="10" type="primary">potB</name>
    <name evidence="10" type="ORF">FQP86_11520</name>
</gene>
<dbReference type="GO" id="GO:0005886">
    <property type="term" value="C:plasma membrane"/>
    <property type="evidence" value="ECO:0007669"/>
    <property type="project" value="UniProtKB-SubCell"/>
</dbReference>
<keyword evidence="4" id="KW-1003">Cell membrane</keyword>
<feature type="transmembrane region" description="Helical" evidence="8">
    <location>
        <begin position="211"/>
        <end position="233"/>
    </location>
</feature>
<evidence type="ECO:0000256" key="6">
    <source>
        <dbReference type="ARBA" id="ARBA00022989"/>
    </source>
</evidence>
<dbReference type="Pfam" id="PF00528">
    <property type="entry name" value="BPD_transp_1"/>
    <property type="match status" value="1"/>
</dbReference>
<proteinExistence type="inferred from homology"/>
<evidence type="ECO:0000256" key="3">
    <source>
        <dbReference type="ARBA" id="ARBA00022448"/>
    </source>
</evidence>
<dbReference type="NCBIfam" id="NF007044">
    <property type="entry name" value="PRK09497.1"/>
    <property type="match status" value="1"/>
</dbReference>
<comment type="similarity">
    <text evidence="2">Belongs to the binding-protein-dependent transport system permease family. CysTW subfamily.</text>
</comment>
<feature type="transmembrane region" description="Helical" evidence="8">
    <location>
        <begin position="78"/>
        <end position="97"/>
    </location>
</feature>
<evidence type="ECO:0000313" key="10">
    <source>
        <dbReference type="EMBL" id="TVU69720.1"/>
    </source>
</evidence>
<protein>
    <submittedName>
        <fullName evidence="10">Spermidine/putrescine ABC transporter permease PotB</fullName>
    </submittedName>
</protein>
<evidence type="ECO:0000259" key="9">
    <source>
        <dbReference type="PROSITE" id="PS50928"/>
    </source>
</evidence>
<dbReference type="EMBL" id="VNFH01000007">
    <property type="protein sequence ID" value="TVU69720.1"/>
    <property type="molecule type" value="Genomic_DNA"/>
</dbReference>
<dbReference type="CDD" id="cd06261">
    <property type="entry name" value="TM_PBP2"/>
    <property type="match status" value="1"/>
</dbReference>
<feature type="domain" description="ABC transmembrane type-1" evidence="9">
    <location>
        <begin position="74"/>
        <end position="280"/>
    </location>
</feature>
<dbReference type="PANTHER" id="PTHR42929:SF1">
    <property type="entry name" value="INNER MEMBRANE ABC TRANSPORTER PERMEASE PROTEIN YDCU-RELATED"/>
    <property type="match status" value="1"/>
</dbReference>
<reference evidence="10 11" key="1">
    <citation type="submission" date="2019-07" db="EMBL/GenBank/DDBJ databases">
        <title>Diversity of Bacteria from Kongsfjorden, Arctic.</title>
        <authorList>
            <person name="Yu Y."/>
        </authorList>
    </citation>
    <scope>NUCLEOTIDE SEQUENCE [LARGE SCALE GENOMIC DNA]</scope>
    <source>
        <strain evidence="10 11">SM1923</strain>
    </source>
</reference>
<feature type="transmembrane region" description="Helical" evidence="8">
    <location>
        <begin position="109"/>
        <end position="128"/>
    </location>
</feature>
<sequence length="293" mass="32399">MSLVRNPFKTATLTIIWGWLILLVLAPTLLVVLVSLMPESTGQLNFSDLSPAVLWQGFLSNYGQLISPVYIGVFGHSLWIGLITTVICLVLGYPFAWMISRASPRLQPLLLLLVIIPFWTNSLIRIYALRTLIATRGLLNDVLMSLGLIDAPLRLLYTEEAVIVGLVYMLLPFMILPLYAVFEQLSRATLEAARDLGANGAASFRHIVLPLTMPGIIAGVLLVFLPAMGMFYVSDLLGGSRHPLIGNIIKGQFLEANNWSFGSAISVMLTMIMAFLLLAYYRSVKLFKREATL</sequence>
<evidence type="ECO:0000256" key="8">
    <source>
        <dbReference type="RuleBase" id="RU363032"/>
    </source>
</evidence>
<evidence type="ECO:0000256" key="2">
    <source>
        <dbReference type="ARBA" id="ARBA00007069"/>
    </source>
</evidence>
<name>A0A558HKQ4_9GAMM</name>
<dbReference type="OrthoDB" id="9807047at2"/>
<dbReference type="AlphaFoldDB" id="A0A558HKQ4"/>
<evidence type="ECO:0000256" key="7">
    <source>
        <dbReference type="ARBA" id="ARBA00023136"/>
    </source>
</evidence>
<dbReference type="GO" id="GO:0055085">
    <property type="term" value="P:transmembrane transport"/>
    <property type="evidence" value="ECO:0007669"/>
    <property type="project" value="InterPro"/>
</dbReference>